<dbReference type="GO" id="GO:0046872">
    <property type="term" value="F:metal ion binding"/>
    <property type="evidence" value="ECO:0007669"/>
    <property type="project" value="UniProtKB-KW"/>
</dbReference>
<evidence type="ECO:0000313" key="4">
    <source>
        <dbReference type="EMBL" id="GAX02189.1"/>
    </source>
</evidence>
<keyword evidence="5" id="KW-1185">Reference proteome</keyword>
<dbReference type="EMBL" id="BCMG01000013">
    <property type="protein sequence ID" value="GAX02189.1"/>
    <property type="molecule type" value="Genomic_DNA"/>
</dbReference>
<sequence>MKLLAVSDNHGDRQILQTIFEAYRDQVDAIFHCGDSEMTVDDPLFKDVYVVKGNNDYGTTFPDEIQPVIGDTKVLMTHGHLYDVSMSLTRLDLRAREIGAKVVLFGHTHQLAAEMSQGRLYVNPGSISLPRGQYAAIGGTFAIINVLPAQVTVDFYDRQLNQIDQLHQQFKR</sequence>
<comment type="caution">
    <text evidence="4">The sequence shown here is derived from an EMBL/GenBank/DDBJ whole genome shotgun (WGS) entry which is preliminary data.</text>
</comment>
<name>A0A1Z5IKI7_9LACO</name>
<dbReference type="InterPro" id="IPR041802">
    <property type="entry name" value="MPP_YfcE"/>
</dbReference>
<evidence type="ECO:0000256" key="1">
    <source>
        <dbReference type="ARBA" id="ARBA00008950"/>
    </source>
</evidence>
<dbReference type="EC" id="3.1.4.-" evidence="2"/>
<dbReference type="AlphaFoldDB" id="A0A1Z5IKI7"/>
<gene>
    <name evidence="4" type="ORF">IWT126_02254</name>
</gene>
<dbReference type="STRING" id="1302250.GCA_001313225_02782"/>
<dbReference type="InterPro" id="IPR000979">
    <property type="entry name" value="Phosphodiesterase_MJ0936/Vps29"/>
</dbReference>
<dbReference type="OrthoDB" id="9800565at2"/>
<comment type="cofactor">
    <cofactor evidence="2">
        <name>a divalent metal cation</name>
        <dbReference type="ChEBI" id="CHEBI:60240"/>
    </cofactor>
</comment>
<dbReference type="InterPro" id="IPR024654">
    <property type="entry name" value="Calcineurin-like_PHP_lpxH"/>
</dbReference>
<accession>A0A1Z5IKI7</accession>
<keyword evidence="2" id="KW-0479">Metal-binding</keyword>
<proteinExistence type="inferred from homology"/>
<feature type="domain" description="Calcineurin-like phosphoesterase" evidence="3">
    <location>
        <begin position="1"/>
        <end position="144"/>
    </location>
</feature>
<dbReference type="GO" id="GO:0016787">
    <property type="term" value="F:hydrolase activity"/>
    <property type="evidence" value="ECO:0007669"/>
    <property type="project" value="UniProtKB-UniRule"/>
</dbReference>
<reference evidence="4 5" key="1">
    <citation type="submission" date="2015-11" db="EMBL/GenBank/DDBJ databases">
        <title>Draft genome sequences of new species of the genus Lactobacillus isolated from orchardgrass silage.</title>
        <authorList>
            <person name="Tohno M."/>
            <person name="Tanizawa Y."/>
            <person name="Arita M."/>
        </authorList>
    </citation>
    <scope>NUCLEOTIDE SEQUENCE [LARGE SCALE GENOMIC DNA]</scope>
    <source>
        <strain evidence="4 5">IWT126</strain>
    </source>
</reference>
<dbReference type="InterPro" id="IPR029052">
    <property type="entry name" value="Metallo-depent_PP-like"/>
</dbReference>
<dbReference type="SUPFAM" id="SSF56300">
    <property type="entry name" value="Metallo-dependent phosphatases"/>
    <property type="match status" value="1"/>
</dbReference>
<evidence type="ECO:0000259" key="3">
    <source>
        <dbReference type="Pfam" id="PF12850"/>
    </source>
</evidence>
<evidence type="ECO:0000256" key="2">
    <source>
        <dbReference type="RuleBase" id="RU362039"/>
    </source>
</evidence>
<dbReference type="CDD" id="cd00841">
    <property type="entry name" value="MPP_YfcE"/>
    <property type="match status" value="1"/>
</dbReference>
<evidence type="ECO:0000313" key="5">
    <source>
        <dbReference type="Proteomes" id="UP000198402"/>
    </source>
</evidence>
<dbReference type="Proteomes" id="UP000198402">
    <property type="component" value="Unassembled WGS sequence"/>
</dbReference>
<organism evidence="4 5">
    <name type="scientific">Secundilactobacillus silagei JCM 19001</name>
    <dbReference type="NCBI Taxonomy" id="1302250"/>
    <lineage>
        <taxon>Bacteria</taxon>
        <taxon>Bacillati</taxon>
        <taxon>Bacillota</taxon>
        <taxon>Bacilli</taxon>
        <taxon>Lactobacillales</taxon>
        <taxon>Lactobacillaceae</taxon>
        <taxon>Secundilactobacillus</taxon>
    </lineage>
</organism>
<dbReference type="PANTHER" id="PTHR11124">
    <property type="entry name" value="VACUOLAR SORTING PROTEIN VPS29"/>
    <property type="match status" value="1"/>
</dbReference>
<dbReference type="Pfam" id="PF12850">
    <property type="entry name" value="Metallophos_2"/>
    <property type="match status" value="1"/>
</dbReference>
<protein>
    <recommendedName>
        <fullName evidence="2">Phosphoesterase</fullName>
        <ecNumber evidence="2">3.1.4.-</ecNumber>
    </recommendedName>
</protein>
<dbReference type="RefSeq" id="WP_054655946.1">
    <property type="nucleotide sequence ID" value="NZ_BBFL01000014.1"/>
</dbReference>
<dbReference type="Gene3D" id="3.60.21.10">
    <property type="match status" value="1"/>
</dbReference>
<dbReference type="NCBIfam" id="TIGR00040">
    <property type="entry name" value="yfcE"/>
    <property type="match status" value="1"/>
</dbReference>
<comment type="similarity">
    <text evidence="1 2">Belongs to the metallophosphoesterase superfamily. YfcE family.</text>
</comment>